<dbReference type="Pfam" id="PF07544">
    <property type="entry name" value="Med9"/>
    <property type="match status" value="1"/>
</dbReference>
<dbReference type="AlphaFoldDB" id="A0A9J6ERM3"/>
<feature type="coiled-coil region" evidence="8">
    <location>
        <begin position="478"/>
        <end position="539"/>
    </location>
</feature>
<dbReference type="InterPro" id="IPR011425">
    <property type="entry name" value="Med9"/>
</dbReference>
<keyword evidence="10" id="KW-1185">Reference proteome</keyword>
<dbReference type="VEuPathDB" id="VectorBase:LOC119180138"/>
<evidence type="ECO:0000256" key="7">
    <source>
        <dbReference type="ARBA" id="ARBA00025687"/>
    </source>
</evidence>
<dbReference type="Proteomes" id="UP000821866">
    <property type="component" value="Chromosome 10"/>
</dbReference>
<reference evidence="9" key="1">
    <citation type="journal article" date="2020" name="Cell">
        <title>Large-Scale Comparative Analyses of Tick Genomes Elucidate Their Genetic Diversity and Vector Capacities.</title>
        <authorList>
            <consortium name="Tick Genome and Microbiome Consortium (TIGMIC)"/>
            <person name="Jia N."/>
            <person name="Wang J."/>
            <person name="Shi W."/>
            <person name="Du L."/>
            <person name="Sun Y."/>
            <person name="Zhan W."/>
            <person name="Jiang J.F."/>
            <person name="Wang Q."/>
            <person name="Zhang B."/>
            <person name="Ji P."/>
            <person name="Bell-Sakyi L."/>
            <person name="Cui X.M."/>
            <person name="Yuan T.T."/>
            <person name="Jiang B.G."/>
            <person name="Yang W.F."/>
            <person name="Lam T.T."/>
            <person name="Chang Q.C."/>
            <person name="Ding S.J."/>
            <person name="Wang X.J."/>
            <person name="Zhu J.G."/>
            <person name="Ruan X.D."/>
            <person name="Zhao L."/>
            <person name="Wei J.T."/>
            <person name="Ye R.Z."/>
            <person name="Que T.C."/>
            <person name="Du C.H."/>
            <person name="Zhou Y.H."/>
            <person name="Cheng J.X."/>
            <person name="Dai P.F."/>
            <person name="Guo W.B."/>
            <person name="Han X.H."/>
            <person name="Huang E.J."/>
            <person name="Li L.F."/>
            <person name="Wei W."/>
            <person name="Gao Y.C."/>
            <person name="Liu J.Z."/>
            <person name="Shao H.Z."/>
            <person name="Wang X."/>
            <person name="Wang C.C."/>
            <person name="Yang T.C."/>
            <person name="Huo Q.B."/>
            <person name="Li W."/>
            <person name="Chen H.Y."/>
            <person name="Chen S.E."/>
            <person name="Zhou L.G."/>
            <person name="Ni X.B."/>
            <person name="Tian J.H."/>
            <person name="Sheng Y."/>
            <person name="Liu T."/>
            <person name="Pan Y.S."/>
            <person name="Xia L.Y."/>
            <person name="Li J."/>
            <person name="Zhao F."/>
            <person name="Cao W.C."/>
        </authorList>
    </citation>
    <scope>NUCLEOTIDE SEQUENCE</scope>
    <source>
        <strain evidence="9">Rmic-2018</strain>
    </source>
</reference>
<evidence type="ECO:0000313" key="10">
    <source>
        <dbReference type="Proteomes" id="UP000821866"/>
    </source>
</evidence>
<evidence type="ECO:0000256" key="2">
    <source>
        <dbReference type="ARBA" id="ARBA00008089"/>
    </source>
</evidence>
<dbReference type="PANTHER" id="PTHR20844:SF0">
    <property type="entry name" value="MEDIATOR OF RNA POLYMERASE II TRANSCRIPTION SUBUNIT 9"/>
    <property type="match status" value="1"/>
</dbReference>
<dbReference type="GO" id="GO:0016592">
    <property type="term" value="C:mediator complex"/>
    <property type="evidence" value="ECO:0007669"/>
    <property type="project" value="InterPro"/>
</dbReference>
<dbReference type="InterPro" id="IPR039242">
    <property type="entry name" value="MED9_metazoa"/>
</dbReference>
<evidence type="ECO:0000256" key="4">
    <source>
        <dbReference type="ARBA" id="ARBA00023159"/>
    </source>
</evidence>
<feature type="coiled-coil region" evidence="8">
    <location>
        <begin position="583"/>
        <end position="610"/>
    </location>
</feature>
<evidence type="ECO:0000256" key="8">
    <source>
        <dbReference type="SAM" id="Coils"/>
    </source>
</evidence>
<evidence type="ECO:0000256" key="6">
    <source>
        <dbReference type="ARBA" id="ARBA00023242"/>
    </source>
</evidence>
<comment type="subcellular location">
    <subcellularLocation>
        <location evidence="1">Nucleus</location>
    </subcellularLocation>
</comment>
<dbReference type="VEuPathDB" id="VectorBase:LOC119174067"/>
<evidence type="ECO:0000256" key="5">
    <source>
        <dbReference type="ARBA" id="ARBA00023163"/>
    </source>
</evidence>
<organism evidence="9 10">
    <name type="scientific">Rhipicephalus microplus</name>
    <name type="common">Cattle tick</name>
    <name type="synonym">Boophilus microplus</name>
    <dbReference type="NCBI Taxonomy" id="6941"/>
    <lineage>
        <taxon>Eukaryota</taxon>
        <taxon>Metazoa</taxon>
        <taxon>Ecdysozoa</taxon>
        <taxon>Arthropoda</taxon>
        <taxon>Chelicerata</taxon>
        <taxon>Arachnida</taxon>
        <taxon>Acari</taxon>
        <taxon>Parasitiformes</taxon>
        <taxon>Ixodida</taxon>
        <taxon>Ixodoidea</taxon>
        <taxon>Ixodidae</taxon>
        <taxon>Rhipicephalinae</taxon>
        <taxon>Rhipicephalus</taxon>
        <taxon>Boophilus</taxon>
    </lineage>
</organism>
<dbReference type="EMBL" id="JABSTU010000002">
    <property type="protein sequence ID" value="KAH8036831.1"/>
    <property type="molecule type" value="Genomic_DNA"/>
</dbReference>
<keyword evidence="6" id="KW-0539">Nucleus</keyword>
<dbReference type="GO" id="GO:0003712">
    <property type="term" value="F:transcription coregulator activity"/>
    <property type="evidence" value="ECO:0007669"/>
    <property type="project" value="InterPro"/>
</dbReference>
<accession>A0A9J6ERM3</accession>
<gene>
    <name evidence="9" type="ORF">HPB51_006100</name>
</gene>
<comment type="similarity">
    <text evidence="2">Belongs to the Mediator complex subunit 9 family.</text>
</comment>
<evidence type="ECO:0000313" key="9">
    <source>
        <dbReference type="EMBL" id="KAH8036831.1"/>
    </source>
</evidence>
<keyword evidence="5" id="KW-0804">Transcription</keyword>
<sequence>MTATITSECVSTVPSTSAESVPAKPVAVAPDGKASLNGFLVKKCVTKAEVVWCLNTIATHGSFRSAAASAALFPIMFPTYDVAKKLQLGKDKVGYTICYGIAPYFRNRLLSKLHSVPHVVVAFDESLYKIAQKEQMDVLITFWDPADDVVKTRYLTSCFLGHTRAEDLAAAFKKATENIEPAKILQLSMDGLNVNLKLLKSLKQEFSASDGNQNIVDIGSCGLHVVSGAFKTGHNVTKWNTVVFLRSLYNLFKNVPARRADYVNFTGSILFPLKSVRWLENGKALARALQVLPNVVKYVEHVKKEKKLPACGSYAHVETAVKDEMLPVKLAFMLSVSEELEPFLAEFQTEKPMLPFLATALDSLLRSLLGRIVLKEKLDAAGTFSKLIKIDLENPNNIIGIAAFDIGLAAKSELRKITKPSHTAVRGFSVNKECLVENMKEESLVAQRLVYDEVSAAGGVAEVDVTDKMIDMVRSSNIKWKEDRERKKKERLDELDAERKKKRTAALVKELESKKQKLMEDAQLQVSMLQQEIESLKHIEKDSHDPTQKRDSYDSAAKIQELRGKLQLCRDMINKLPGIELTREEQLRRVDALRRQLVRKRELLVKYKRKANAYHRTVASGTKLEFVPPEMSALSALADDQLVGAVLSCGSSPARGGHVHALERECCRRVGRLAPELAIRVMDAWAAGSPHCGSSYVRQLPHAVDVKQLPWPHLVHLLYLLALKKCSVPPHFASAVKERLSEFQLEEDFKELAVLCSSLFKLKTRVSNDAFLRFVAQHTACALSSHEDRFDIVAALKFLRLCEHYSPEVLQNLASYVAIHSRELVVTECAHMLAAFASVAAYDRGTFEHLEDRVVSLLRECVPSKHSSSRLHPSLRPRLKDVAKVLWAFAAVNHSAGKESLEVAVQFIEQNFTSNRDLYHILDALQSLICLDCYPWDLIDKATSPSAERAVFLDGKKKAVLRLVFVAASAQLARGAPLTVKLTSSREQLPRRDGFGELVAVFGERRLRAGCVLPHIRIAGVTFAVCPRSLRASPVLDVEDLKQQRMAAGNREARFVSIELLDRSVLVRDSEEGHLRGIMAVKVYQLQALGCACDWGVTKGDREARRTHGQAAVVERSCASMCPRGESSCRF</sequence>
<protein>
    <submittedName>
        <fullName evidence="9">Uncharacterized protein</fullName>
    </submittedName>
</protein>
<comment type="caution">
    <text evidence="9">The sequence shown here is derived from an EMBL/GenBank/DDBJ whole genome shotgun (WGS) entry which is preliminary data.</text>
</comment>
<evidence type="ECO:0000256" key="3">
    <source>
        <dbReference type="ARBA" id="ARBA00023015"/>
    </source>
</evidence>
<evidence type="ECO:0000256" key="1">
    <source>
        <dbReference type="ARBA" id="ARBA00004123"/>
    </source>
</evidence>
<keyword evidence="8" id="KW-0175">Coiled coil</keyword>
<dbReference type="VEuPathDB" id="VectorBase:LOC119179299"/>
<comment type="function">
    <text evidence="7">Component of the Mediator complex, a coactivator involved in the regulated transcription of nearly all RNA polymerase II-dependent genes. Mediator functions as a bridge to convey information from gene-specific regulatory proteins to the basal RNA polymerase II transcription machinery. Mediator is recruited to promoters by direct interactions with regulatory proteins and serves as a scaffold for the assembly of a functional preinitiation complex with RNA polymerase II and the general transcription factors.</text>
</comment>
<name>A0A9J6ERM3_RHIMP</name>
<dbReference type="GO" id="GO:0006357">
    <property type="term" value="P:regulation of transcription by RNA polymerase II"/>
    <property type="evidence" value="ECO:0007669"/>
    <property type="project" value="InterPro"/>
</dbReference>
<keyword evidence="4" id="KW-0010">Activator</keyword>
<reference evidence="9" key="2">
    <citation type="submission" date="2021-09" db="EMBL/GenBank/DDBJ databases">
        <authorList>
            <person name="Jia N."/>
            <person name="Wang J."/>
            <person name="Shi W."/>
            <person name="Du L."/>
            <person name="Sun Y."/>
            <person name="Zhan W."/>
            <person name="Jiang J."/>
            <person name="Wang Q."/>
            <person name="Zhang B."/>
            <person name="Ji P."/>
            <person name="Sakyi L.B."/>
            <person name="Cui X."/>
            <person name="Yuan T."/>
            <person name="Jiang B."/>
            <person name="Yang W."/>
            <person name="Lam T.T.-Y."/>
            <person name="Chang Q."/>
            <person name="Ding S."/>
            <person name="Wang X."/>
            <person name="Zhu J."/>
            <person name="Ruan X."/>
            <person name="Zhao L."/>
            <person name="Wei J."/>
            <person name="Que T."/>
            <person name="Du C."/>
            <person name="Cheng J."/>
            <person name="Dai P."/>
            <person name="Han X."/>
            <person name="Huang E."/>
            <person name="Gao Y."/>
            <person name="Liu J."/>
            <person name="Shao H."/>
            <person name="Ye R."/>
            <person name="Li L."/>
            <person name="Wei W."/>
            <person name="Wang X."/>
            <person name="Wang C."/>
            <person name="Huo Q."/>
            <person name="Li W."/>
            <person name="Guo W."/>
            <person name="Chen H."/>
            <person name="Chen S."/>
            <person name="Zhou L."/>
            <person name="Zhou L."/>
            <person name="Ni X."/>
            <person name="Tian J."/>
            <person name="Zhou Y."/>
            <person name="Sheng Y."/>
            <person name="Liu T."/>
            <person name="Pan Y."/>
            <person name="Xia L."/>
            <person name="Li J."/>
            <person name="Zhao F."/>
            <person name="Cao W."/>
        </authorList>
    </citation>
    <scope>NUCLEOTIDE SEQUENCE</scope>
    <source>
        <strain evidence="9">Rmic-2018</strain>
        <tissue evidence="9">Larvae</tissue>
    </source>
</reference>
<keyword evidence="3" id="KW-0805">Transcription regulation</keyword>
<proteinExistence type="inferred from homology"/>
<dbReference type="PANTHER" id="PTHR20844">
    <property type="entry name" value="MEDIATOR OF RNA POLYMERASE II TRANSCRIPTION, SUBUNIT 9"/>
    <property type="match status" value="1"/>
</dbReference>